<proteinExistence type="predicted"/>
<name>A0A0E9R587_ANGAN</name>
<reference evidence="1" key="1">
    <citation type="submission" date="2014-11" db="EMBL/GenBank/DDBJ databases">
        <authorList>
            <person name="Amaro Gonzalez C."/>
        </authorList>
    </citation>
    <scope>NUCLEOTIDE SEQUENCE</scope>
</reference>
<evidence type="ECO:0000313" key="1">
    <source>
        <dbReference type="EMBL" id="JAH24306.1"/>
    </source>
</evidence>
<dbReference type="EMBL" id="GBXM01084271">
    <property type="protein sequence ID" value="JAH24306.1"/>
    <property type="molecule type" value="Transcribed_RNA"/>
</dbReference>
<reference evidence="1" key="2">
    <citation type="journal article" date="2015" name="Fish Shellfish Immunol.">
        <title>Early steps in the European eel (Anguilla anguilla)-Vibrio vulnificus interaction in the gills: Role of the RtxA13 toxin.</title>
        <authorList>
            <person name="Callol A."/>
            <person name="Pajuelo D."/>
            <person name="Ebbesson L."/>
            <person name="Teles M."/>
            <person name="MacKenzie S."/>
            <person name="Amaro C."/>
        </authorList>
    </citation>
    <scope>NUCLEOTIDE SEQUENCE</scope>
</reference>
<organism evidence="1">
    <name type="scientific">Anguilla anguilla</name>
    <name type="common">European freshwater eel</name>
    <name type="synonym">Muraena anguilla</name>
    <dbReference type="NCBI Taxonomy" id="7936"/>
    <lineage>
        <taxon>Eukaryota</taxon>
        <taxon>Metazoa</taxon>
        <taxon>Chordata</taxon>
        <taxon>Craniata</taxon>
        <taxon>Vertebrata</taxon>
        <taxon>Euteleostomi</taxon>
        <taxon>Actinopterygii</taxon>
        <taxon>Neopterygii</taxon>
        <taxon>Teleostei</taxon>
        <taxon>Anguilliformes</taxon>
        <taxon>Anguillidae</taxon>
        <taxon>Anguilla</taxon>
    </lineage>
</organism>
<sequence>MTTGEKKHAQQ</sequence>
<accession>A0A0E9R587</accession>
<protein>
    <submittedName>
        <fullName evidence="1">Uncharacterized protein</fullName>
    </submittedName>
</protein>